<dbReference type="SMART" id="SM00465">
    <property type="entry name" value="GIYc"/>
    <property type="match status" value="1"/>
</dbReference>
<dbReference type="EMBL" id="JAHWDF010000004">
    <property type="protein sequence ID" value="MBW2961177.1"/>
    <property type="molecule type" value="Genomic_DNA"/>
</dbReference>
<feature type="domain" description="GIY-YIG" evidence="7">
    <location>
        <begin position="195"/>
        <end position="271"/>
    </location>
</feature>
<keyword evidence="6" id="KW-0742">SOS response</keyword>
<evidence type="ECO:0000256" key="3">
    <source>
        <dbReference type="ARBA" id="ARBA00022801"/>
    </source>
</evidence>
<reference evidence="8 9" key="1">
    <citation type="submission" date="2021-07" db="EMBL/GenBank/DDBJ databases">
        <title>Mesonia aestuariivivens sp. nov., isolated from a tidal flat.</title>
        <authorList>
            <person name="Kim Y.-O."/>
            <person name="Yoon J.-H."/>
        </authorList>
    </citation>
    <scope>NUCLEOTIDE SEQUENCE [LARGE SCALE GENOMIC DNA]</scope>
    <source>
        <strain evidence="8 9">JHPTF-M18</strain>
    </source>
</reference>
<gene>
    <name evidence="8" type="ORF">KW502_05130</name>
</gene>
<evidence type="ECO:0000256" key="1">
    <source>
        <dbReference type="ARBA" id="ARBA00022763"/>
    </source>
</evidence>
<evidence type="ECO:0000256" key="6">
    <source>
        <dbReference type="ARBA" id="ARBA00023236"/>
    </source>
</evidence>
<evidence type="ECO:0000256" key="5">
    <source>
        <dbReference type="ARBA" id="ARBA00023204"/>
    </source>
</evidence>
<dbReference type="InterPro" id="IPR013520">
    <property type="entry name" value="Ribonucl_H"/>
</dbReference>
<dbReference type="PANTHER" id="PTHR30562">
    <property type="entry name" value="UVRC/OXIDOREDUCTASE"/>
    <property type="match status" value="1"/>
</dbReference>
<comment type="caution">
    <text evidence="8">The sequence shown here is derived from an EMBL/GenBank/DDBJ whole genome shotgun (WGS) entry which is preliminary data.</text>
</comment>
<dbReference type="NCBIfam" id="TIGR00573">
    <property type="entry name" value="dnaq"/>
    <property type="match status" value="1"/>
</dbReference>
<dbReference type="InterPro" id="IPR000305">
    <property type="entry name" value="GIY-YIG_endonuc"/>
</dbReference>
<dbReference type="RefSeq" id="WP_219039459.1">
    <property type="nucleotide sequence ID" value="NZ_JAHWDF010000004.1"/>
</dbReference>
<evidence type="ECO:0000313" key="9">
    <source>
        <dbReference type="Proteomes" id="UP000719267"/>
    </source>
</evidence>
<accession>A0ABS6W027</accession>
<dbReference type="Pfam" id="PF01541">
    <property type="entry name" value="GIY-YIG"/>
    <property type="match status" value="1"/>
</dbReference>
<evidence type="ECO:0000256" key="4">
    <source>
        <dbReference type="ARBA" id="ARBA00022881"/>
    </source>
</evidence>
<dbReference type="PROSITE" id="PS50164">
    <property type="entry name" value="GIY_YIG"/>
    <property type="match status" value="1"/>
</dbReference>
<dbReference type="Proteomes" id="UP000719267">
    <property type="component" value="Unassembled WGS sequence"/>
</dbReference>
<dbReference type="Pfam" id="PF00929">
    <property type="entry name" value="RNase_T"/>
    <property type="match status" value="1"/>
</dbReference>
<keyword evidence="5" id="KW-0234">DNA repair</keyword>
<name>A0ABS6W027_9FLAO</name>
<evidence type="ECO:0000259" key="7">
    <source>
        <dbReference type="PROSITE" id="PS50164"/>
    </source>
</evidence>
<evidence type="ECO:0000256" key="2">
    <source>
        <dbReference type="ARBA" id="ARBA00022769"/>
    </source>
</evidence>
<organism evidence="8 9">
    <name type="scientific">Mesonia aestuariivivens</name>
    <dbReference type="NCBI Taxonomy" id="2796128"/>
    <lineage>
        <taxon>Bacteria</taxon>
        <taxon>Pseudomonadati</taxon>
        <taxon>Bacteroidota</taxon>
        <taxon>Flavobacteriia</taxon>
        <taxon>Flavobacteriales</taxon>
        <taxon>Flavobacteriaceae</taxon>
        <taxon>Mesonia</taxon>
    </lineage>
</organism>
<dbReference type="SMART" id="SM00479">
    <property type="entry name" value="EXOIII"/>
    <property type="match status" value="1"/>
</dbReference>
<dbReference type="InterPro" id="IPR050066">
    <property type="entry name" value="UvrABC_protein_C"/>
</dbReference>
<proteinExistence type="predicted"/>
<keyword evidence="3" id="KW-0378">Hydrolase</keyword>
<dbReference type="PANTHER" id="PTHR30562:SF10">
    <property type="entry name" value="EXCINUCLEASE CHO"/>
    <property type="match status" value="1"/>
</dbReference>
<dbReference type="InterPro" id="IPR047296">
    <property type="entry name" value="GIY-YIG_UvrC_Cho"/>
</dbReference>
<evidence type="ECO:0000313" key="8">
    <source>
        <dbReference type="EMBL" id="MBW2961177.1"/>
    </source>
</evidence>
<keyword evidence="4" id="KW-0267">Excision nuclease</keyword>
<keyword evidence="2" id="KW-0228">DNA excision</keyword>
<keyword evidence="1" id="KW-0227">DNA damage</keyword>
<dbReference type="InterPro" id="IPR006054">
    <property type="entry name" value="DnaQ"/>
</dbReference>
<dbReference type="CDD" id="cd10434">
    <property type="entry name" value="GIY-YIG_UvrC_Cho"/>
    <property type="match status" value="1"/>
</dbReference>
<sequence>MYAIVDIETTGGKYNEEGVTEIAIYKFDGHKVVDQFISLVNPEKPIQPFVVNLTGINNEMLRNAPKFYEVAKRIVEITTDCTIVAHNAKFDYRIMRLEFRRLGYEYQRQSLCTVELSKKLIPNMPSYSLGKLVKSLGIPLTDRHRASGDALATVKLFKLLLQKDSKKEIITTSVKSNPKTNLDTKLVRIIDELPSSTGVYYIHNEKGEVIYIGKSKNIKKRINQHFTSDNHKSKKIQNEVYTVTFENTGNELLALLKENEEIKKNKPKYNRALKRDIFTYALYQSKDKHGYIQFKIGKADPEKENITTFTNSAQAKSTLQRILDDFELCQKKLGLHQTRGSCFNYSIKKCHGACIAEESAEDYNKRAQQVINKYSYTNKNMLIIDRGRDVDEKSVILIEDGKFCGIGYFNLNHQMDDIAIVKNIITPMKNNRDSQHIIQSYLRKNKPFRIIEF</sequence>
<dbReference type="CDD" id="cd06127">
    <property type="entry name" value="DEDDh"/>
    <property type="match status" value="1"/>
</dbReference>
<protein>
    <submittedName>
        <fullName evidence="8">GIY-YIG nuclease family protein</fullName>
    </submittedName>
</protein>
<keyword evidence="9" id="KW-1185">Reference proteome</keyword>